<keyword evidence="2" id="KW-1185">Reference proteome</keyword>
<dbReference type="Proteomes" id="UP000643405">
    <property type="component" value="Unassembled WGS sequence"/>
</dbReference>
<accession>A0A8J6PLC6</accession>
<protein>
    <submittedName>
        <fullName evidence="1">Uncharacterized protein</fullName>
    </submittedName>
</protein>
<evidence type="ECO:0000313" key="1">
    <source>
        <dbReference type="EMBL" id="MBD0413130.1"/>
    </source>
</evidence>
<reference evidence="1" key="1">
    <citation type="submission" date="2020-09" db="EMBL/GenBank/DDBJ databases">
        <title>Genome seq and assembly of Tianweitania sp.</title>
        <authorList>
            <person name="Chhetri G."/>
        </authorList>
    </citation>
    <scope>NUCLEOTIDE SEQUENCE</scope>
    <source>
        <strain evidence="1">Rool2</strain>
    </source>
</reference>
<dbReference type="AlphaFoldDB" id="A0A8J6PLC6"/>
<organism evidence="1 2">
    <name type="scientific">Oryzicola mucosus</name>
    <dbReference type="NCBI Taxonomy" id="2767425"/>
    <lineage>
        <taxon>Bacteria</taxon>
        <taxon>Pseudomonadati</taxon>
        <taxon>Pseudomonadota</taxon>
        <taxon>Alphaproteobacteria</taxon>
        <taxon>Hyphomicrobiales</taxon>
        <taxon>Phyllobacteriaceae</taxon>
        <taxon>Oryzicola</taxon>
    </lineage>
</organism>
<comment type="caution">
    <text evidence="1">The sequence shown here is derived from an EMBL/GenBank/DDBJ whole genome shotgun (WGS) entry which is preliminary data.</text>
</comment>
<evidence type="ECO:0000313" key="2">
    <source>
        <dbReference type="Proteomes" id="UP000643405"/>
    </source>
</evidence>
<dbReference type="EMBL" id="JACVVX010000001">
    <property type="protein sequence ID" value="MBD0413130.1"/>
    <property type="molecule type" value="Genomic_DNA"/>
</dbReference>
<gene>
    <name evidence="1" type="ORF">ICI42_00480</name>
</gene>
<proteinExistence type="predicted"/>
<name>A0A8J6PLC6_9HYPH</name>
<dbReference type="RefSeq" id="WP_188162585.1">
    <property type="nucleotide sequence ID" value="NZ_JACVVX010000001.1"/>
</dbReference>
<sequence>MQVLVSPAKRVGPSKKILDRPLETNDISADHGAFTFTFKAAGQYDKSEYLYRVVLTPEEMAILIAPHDLLKHVA</sequence>